<dbReference type="Pfam" id="PF00067">
    <property type="entry name" value="p450"/>
    <property type="match status" value="1"/>
</dbReference>
<dbReference type="InterPro" id="IPR017972">
    <property type="entry name" value="Cyt_P450_CS"/>
</dbReference>
<evidence type="ECO:0000256" key="4">
    <source>
        <dbReference type="ARBA" id="ARBA00023002"/>
    </source>
</evidence>
<dbReference type="GO" id="GO:0004497">
    <property type="term" value="F:monooxygenase activity"/>
    <property type="evidence" value="ECO:0007669"/>
    <property type="project" value="UniProtKB-KW"/>
</dbReference>
<dbReference type="GO" id="GO:0005506">
    <property type="term" value="F:iron ion binding"/>
    <property type="evidence" value="ECO:0007669"/>
    <property type="project" value="InterPro"/>
</dbReference>
<reference evidence="9 10" key="1">
    <citation type="submission" date="2021-01" db="EMBL/GenBank/DDBJ databases">
        <title>Whole genome shotgun sequence of Planotetraspora mira NBRC 15435.</title>
        <authorList>
            <person name="Komaki H."/>
            <person name="Tamura T."/>
        </authorList>
    </citation>
    <scope>NUCLEOTIDE SEQUENCE [LARGE SCALE GENOMIC DNA]</scope>
    <source>
        <strain evidence="9 10">NBRC 15435</strain>
    </source>
</reference>
<dbReference type="PROSITE" id="PS00086">
    <property type="entry name" value="CYTOCHROME_P450"/>
    <property type="match status" value="1"/>
</dbReference>
<keyword evidence="5 7" id="KW-0408">Iron</keyword>
<feature type="region of interest" description="Disordered" evidence="8">
    <location>
        <begin position="1"/>
        <end position="24"/>
    </location>
</feature>
<evidence type="ECO:0000313" key="10">
    <source>
        <dbReference type="Proteomes" id="UP000650628"/>
    </source>
</evidence>
<evidence type="ECO:0000313" key="9">
    <source>
        <dbReference type="EMBL" id="GII30471.1"/>
    </source>
</evidence>
<dbReference type="GO" id="GO:0020037">
    <property type="term" value="F:heme binding"/>
    <property type="evidence" value="ECO:0007669"/>
    <property type="project" value="InterPro"/>
</dbReference>
<dbReference type="FunFam" id="1.10.630.10:FF:000018">
    <property type="entry name" value="Cytochrome P450 monooxygenase"/>
    <property type="match status" value="1"/>
</dbReference>
<keyword evidence="2 7" id="KW-0349">Heme</keyword>
<dbReference type="SUPFAM" id="SSF48264">
    <property type="entry name" value="Cytochrome P450"/>
    <property type="match status" value="1"/>
</dbReference>
<comment type="similarity">
    <text evidence="1 7">Belongs to the cytochrome P450 family.</text>
</comment>
<sequence>MTLDDRFTRDFRETRGDQPLGTRNEIVTGPVTDWATDFSHLEPEWAADPYPIQDDLRQRCPIAHTERFGGGWLPTSYEDVAAVAYDTERFSSRSIIMSNFRPPRELAPVGGTPPISSDPPFHHDARKLLLPVFTKTAVAKREEATRALCHSLIDAFEGRDVVDAARDYAQYIPMRVIADMLGFPPEDGPHFREFIENSLEGVNLPPEERMERMGQLFDYLLAQIRDHVDNPRDDLTTHLINAELYGRKLDPSHVAGTMALLLIAGIDTTWSAIGASLWHLAKTPSDRERLVAEPELLPTAMEEFLRVYAPVTMARLVKEDMHWNGVDMKAEDWVLLSFPAANRDPAQFDRAGEVVIDREVNRHVAFGLGIHRCVGSHLARMELRVALEVWLERIPDFSLHDPAAVTWAAGQVRGPRTLPLRIGPA</sequence>
<dbReference type="RefSeq" id="WP_203954428.1">
    <property type="nucleotide sequence ID" value="NZ_BOOO01000019.1"/>
</dbReference>
<accession>A0A8J3X7M0</accession>
<evidence type="ECO:0000256" key="8">
    <source>
        <dbReference type="SAM" id="MobiDB-lite"/>
    </source>
</evidence>
<dbReference type="PRINTS" id="PR00359">
    <property type="entry name" value="BP450"/>
</dbReference>
<dbReference type="InterPro" id="IPR002397">
    <property type="entry name" value="Cyt_P450_B"/>
</dbReference>
<feature type="compositionally biased region" description="Basic and acidic residues" evidence="8">
    <location>
        <begin position="1"/>
        <end position="16"/>
    </location>
</feature>
<dbReference type="InterPro" id="IPR036396">
    <property type="entry name" value="Cyt_P450_sf"/>
</dbReference>
<keyword evidence="6 7" id="KW-0503">Monooxygenase</keyword>
<dbReference type="EMBL" id="BOOO01000019">
    <property type="protein sequence ID" value="GII30471.1"/>
    <property type="molecule type" value="Genomic_DNA"/>
</dbReference>
<organism evidence="9 10">
    <name type="scientific">Planotetraspora mira</name>
    <dbReference type="NCBI Taxonomy" id="58121"/>
    <lineage>
        <taxon>Bacteria</taxon>
        <taxon>Bacillati</taxon>
        <taxon>Actinomycetota</taxon>
        <taxon>Actinomycetes</taxon>
        <taxon>Streptosporangiales</taxon>
        <taxon>Streptosporangiaceae</taxon>
        <taxon>Planotetraspora</taxon>
    </lineage>
</organism>
<dbReference type="PANTHER" id="PTHR46696">
    <property type="entry name" value="P450, PUTATIVE (EUROFUNG)-RELATED"/>
    <property type="match status" value="1"/>
</dbReference>
<dbReference type="Gene3D" id="1.10.630.10">
    <property type="entry name" value="Cytochrome P450"/>
    <property type="match status" value="1"/>
</dbReference>
<evidence type="ECO:0000256" key="3">
    <source>
        <dbReference type="ARBA" id="ARBA00022723"/>
    </source>
</evidence>
<keyword evidence="10" id="KW-1185">Reference proteome</keyword>
<dbReference type="GO" id="GO:0016705">
    <property type="term" value="F:oxidoreductase activity, acting on paired donors, with incorporation or reduction of molecular oxygen"/>
    <property type="evidence" value="ECO:0007669"/>
    <property type="project" value="InterPro"/>
</dbReference>
<evidence type="ECO:0000256" key="6">
    <source>
        <dbReference type="ARBA" id="ARBA00023033"/>
    </source>
</evidence>
<dbReference type="PANTHER" id="PTHR46696:SF6">
    <property type="entry name" value="P450, PUTATIVE (EUROFUNG)-RELATED"/>
    <property type="match status" value="1"/>
</dbReference>
<name>A0A8J3X7M0_9ACTN</name>
<keyword evidence="4 7" id="KW-0560">Oxidoreductase</keyword>
<gene>
    <name evidence="9" type="ORF">Pmi06nite_39130</name>
</gene>
<keyword evidence="3 7" id="KW-0479">Metal-binding</keyword>
<comment type="caution">
    <text evidence="9">The sequence shown here is derived from an EMBL/GenBank/DDBJ whole genome shotgun (WGS) entry which is preliminary data.</text>
</comment>
<evidence type="ECO:0000256" key="1">
    <source>
        <dbReference type="ARBA" id="ARBA00010617"/>
    </source>
</evidence>
<dbReference type="Proteomes" id="UP000650628">
    <property type="component" value="Unassembled WGS sequence"/>
</dbReference>
<protein>
    <submittedName>
        <fullName evidence="9">Cytochrome P450</fullName>
    </submittedName>
</protein>
<proteinExistence type="inferred from homology"/>
<dbReference type="AlphaFoldDB" id="A0A8J3X7M0"/>
<evidence type="ECO:0000256" key="2">
    <source>
        <dbReference type="ARBA" id="ARBA00022617"/>
    </source>
</evidence>
<dbReference type="PRINTS" id="PR00385">
    <property type="entry name" value="P450"/>
</dbReference>
<dbReference type="InterPro" id="IPR001128">
    <property type="entry name" value="Cyt_P450"/>
</dbReference>
<evidence type="ECO:0000256" key="5">
    <source>
        <dbReference type="ARBA" id="ARBA00023004"/>
    </source>
</evidence>
<evidence type="ECO:0000256" key="7">
    <source>
        <dbReference type="RuleBase" id="RU000461"/>
    </source>
</evidence>